<accession>A0A6P2CRJ0</accession>
<keyword evidence="2" id="KW-1133">Transmembrane helix</keyword>
<evidence type="ECO:0000259" key="3">
    <source>
        <dbReference type="Pfam" id="PF07596"/>
    </source>
</evidence>
<feature type="transmembrane region" description="Helical" evidence="2">
    <location>
        <begin position="7"/>
        <end position="28"/>
    </location>
</feature>
<feature type="transmembrane region" description="Helical" evidence="2">
    <location>
        <begin position="106"/>
        <end position="126"/>
    </location>
</feature>
<keyword evidence="5" id="KW-1185">Reference proteome</keyword>
<sequence length="337" mass="37225">MRKRTRVIVWAALVAGGALLFTACVFFLACAGLFFLFEIPVTLAFGWVYYLQRIVPQLNPDAASVVSAVVCLVAVTVGAHVFFRWLYAATQSEPEPQAHWPAKRTIQFVTLVIVMFVAGIAATGLVHQAGWLIRSKEPFVDSNFSNEYRVRDHLEKIGETSNSYRSKHAQLPQSRFDTTGRPMHSWQTAILPHMYNKNIHAQIDFTKPWNDPANAAPMSEQVYVFLNPAHSEDKVNGLGVSHFAGSVHVVLGNGPKTLDSFPAGASNTIFAGEVSSHFRAWGDPLNARDPRLRQNAHPQSFGGPDGKPAQFLMLDGSVRTFKPVEFATIADIPLEPK</sequence>
<organism evidence="4 5">
    <name type="scientific">Gemmata massiliana</name>
    <dbReference type="NCBI Taxonomy" id="1210884"/>
    <lineage>
        <taxon>Bacteria</taxon>
        <taxon>Pseudomonadati</taxon>
        <taxon>Planctomycetota</taxon>
        <taxon>Planctomycetia</taxon>
        <taxon>Gemmatales</taxon>
        <taxon>Gemmataceae</taxon>
        <taxon>Gemmata</taxon>
    </lineage>
</organism>
<feature type="domain" description="DUF1559" evidence="3">
    <location>
        <begin position="153"/>
        <end position="246"/>
    </location>
</feature>
<dbReference type="AlphaFoldDB" id="A0A6P2CRJ0"/>
<evidence type="ECO:0000256" key="1">
    <source>
        <dbReference type="SAM" id="MobiDB-lite"/>
    </source>
</evidence>
<dbReference type="EMBL" id="LR593886">
    <property type="protein sequence ID" value="VTR91187.1"/>
    <property type="molecule type" value="Genomic_DNA"/>
</dbReference>
<dbReference type="PROSITE" id="PS51257">
    <property type="entry name" value="PROKAR_LIPOPROTEIN"/>
    <property type="match status" value="1"/>
</dbReference>
<evidence type="ECO:0000313" key="4">
    <source>
        <dbReference type="EMBL" id="VTR91187.1"/>
    </source>
</evidence>
<protein>
    <recommendedName>
        <fullName evidence="3">DUF1559 domain-containing protein</fullName>
    </recommendedName>
</protein>
<dbReference type="InterPro" id="IPR011453">
    <property type="entry name" value="DUF1559"/>
</dbReference>
<keyword evidence="2" id="KW-0472">Membrane</keyword>
<evidence type="ECO:0000313" key="5">
    <source>
        <dbReference type="Proteomes" id="UP000464178"/>
    </source>
</evidence>
<dbReference type="RefSeq" id="WP_162666222.1">
    <property type="nucleotide sequence ID" value="NZ_LR593886.1"/>
</dbReference>
<gene>
    <name evidence="4" type="ORF">SOIL9_65270</name>
</gene>
<feature type="region of interest" description="Disordered" evidence="1">
    <location>
        <begin position="161"/>
        <end position="180"/>
    </location>
</feature>
<dbReference type="Pfam" id="PF07596">
    <property type="entry name" value="SBP_bac_10"/>
    <property type="match status" value="1"/>
</dbReference>
<dbReference type="PANTHER" id="PTHR30093:SF2">
    <property type="entry name" value="TYPE II SECRETION SYSTEM PROTEIN H"/>
    <property type="match status" value="1"/>
</dbReference>
<dbReference type="Proteomes" id="UP000464178">
    <property type="component" value="Chromosome"/>
</dbReference>
<feature type="transmembrane region" description="Helical" evidence="2">
    <location>
        <begin position="34"/>
        <end position="51"/>
    </location>
</feature>
<reference evidence="4 5" key="1">
    <citation type="submission" date="2019-05" db="EMBL/GenBank/DDBJ databases">
        <authorList>
            <consortium name="Science for Life Laboratories"/>
        </authorList>
    </citation>
    <scope>NUCLEOTIDE SEQUENCE [LARGE SCALE GENOMIC DNA]</scope>
    <source>
        <strain evidence="4">Soil9</strain>
    </source>
</reference>
<evidence type="ECO:0000256" key="2">
    <source>
        <dbReference type="SAM" id="Phobius"/>
    </source>
</evidence>
<keyword evidence="2" id="KW-0812">Transmembrane</keyword>
<dbReference type="PANTHER" id="PTHR30093">
    <property type="entry name" value="GENERAL SECRETION PATHWAY PROTEIN G"/>
    <property type="match status" value="1"/>
</dbReference>
<feature type="transmembrane region" description="Helical" evidence="2">
    <location>
        <begin position="63"/>
        <end position="86"/>
    </location>
</feature>
<proteinExistence type="predicted"/>
<name>A0A6P2CRJ0_9BACT</name>
<dbReference type="KEGG" id="gms:SOIL9_65270"/>